<organism evidence="3">
    <name type="scientific">Arion vulgaris</name>
    <dbReference type="NCBI Taxonomy" id="1028688"/>
    <lineage>
        <taxon>Eukaryota</taxon>
        <taxon>Metazoa</taxon>
        <taxon>Spiralia</taxon>
        <taxon>Lophotrochozoa</taxon>
        <taxon>Mollusca</taxon>
        <taxon>Gastropoda</taxon>
        <taxon>Heterobranchia</taxon>
        <taxon>Euthyneura</taxon>
        <taxon>Panpulmonata</taxon>
        <taxon>Eupulmonata</taxon>
        <taxon>Stylommatophora</taxon>
        <taxon>Helicina</taxon>
        <taxon>Arionoidea</taxon>
        <taxon>Arionidae</taxon>
        <taxon>Arion</taxon>
    </lineage>
</organism>
<keyword evidence="2" id="KW-0472">Membrane</keyword>
<protein>
    <submittedName>
        <fullName evidence="3">Uncharacterized protein</fullName>
    </submittedName>
</protein>
<feature type="transmembrane region" description="Helical" evidence="2">
    <location>
        <begin position="32"/>
        <end position="53"/>
    </location>
</feature>
<evidence type="ECO:0000256" key="1">
    <source>
        <dbReference type="SAM" id="MobiDB-lite"/>
    </source>
</evidence>
<evidence type="ECO:0000313" key="3">
    <source>
        <dbReference type="EMBL" id="CEK85548.1"/>
    </source>
</evidence>
<gene>
    <name evidence="3" type="primary">ORF148779</name>
</gene>
<accession>A0A0B7AXN7</accession>
<feature type="compositionally biased region" description="Low complexity" evidence="1">
    <location>
        <begin position="13"/>
        <end position="24"/>
    </location>
</feature>
<keyword evidence="2" id="KW-1133">Transmembrane helix</keyword>
<feature type="region of interest" description="Disordered" evidence="1">
    <location>
        <begin position="1"/>
        <end position="24"/>
    </location>
</feature>
<keyword evidence="2" id="KW-0812">Transmembrane</keyword>
<reference evidence="3" key="1">
    <citation type="submission" date="2014-12" db="EMBL/GenBank/DDBJ databases">
        <title>Insight into the proteome of Arion vulgaris.</title>
        <authorList>
            <person name="Aradska J."/>
            <person name="Bulat T."/>
            <person name="Smidak R."/>
            <person name="Sarate P."/>
            <person name="Gangsoo J."/>
            <person name="Sialana F."/>
            <person name="Bilban M."/>
            <person name="Lubec G."/>
        </authorList>
    </citation>
    <scope>NUCLEOTIDE SEQUENCE</scope>
    <source>
        <tissue evidence="3">Skin</tissue>
    </source>
</reference>
<name>A0A0B7AXN7_9EUPU</name>
<evidence type="ECO:0000256" key="2">
    <source>
        <dbReference type="SAM" id="Phobius"/>
    </source>
</evidence>
<sequence length="58" mass="6457">MYDDDDDEEDDNNSSSRSDSNGNDVVSLQSKLLSLILTELTTINIIVIFSTSADNFLR</sequence>
<dbReference type="AlphaFoldDB" id="A0A0B7AXN7"/>
<dbReference type="EMBL" id="HACG01038683">
    <property type="protein sequence ID" value="CEK85548.1"/>
    <property type="molecule type" value="Transcribed_RNA"/>
</dbReference>
<feature type="compositionally biased region" description="Acidic residues" evidence="1">
    <location>
        <begin position="1"/>
        <end position="12"/>
    </location>
</feature>
<proteinExistence type="predicted"/>